<proteinExistence type="inferred from homology"/>
<evidence type="ECO:0000256" key="1">
    <source>
        <dbReference type="ARBA" id="ARBA00008136"/>
    </source>
</evidence>
<dbReference type="GO" id="GO:0106300">
    <property type="term" value="P:protein-DNA covalent cross-linking repair"/>
    <property type="evidence" value="ECO:0007669"/>
    <property type="project" value="InterPro"/>
</dbReference>
<keyword evidence="6" id="KW-0238">DNA-binding</keyword>
<keyword evidence="2 8" id="KW-0645">Protease</keyword>
<keyword evidence="5" id="KW-0190">Covalent protein-DNA linkage</keyword>
<keyword evidence="3" id="KW-0227">DNA damage</keyword>
<dbReference type="GO" id="GO:0008233">
    <property type="term" value="F:peptidase activity"/>
    <property type="evidence" value="ECO:0007669"/>
    <property type="project" value="UniProtKB-KW"/>
</dbReference>
<comment type="similarity">
    <text evidence="1 8">Belongs to the SOS response-associated peptidase family.</text>
</comment>
<dbReference type="EC" id="3.4.-.-" evidence="8"/>
<dbReference type="GO" id="GO:0006508">
    <property type="term" value="P:proteolysis"/>
    <property type="evidence" value="ECO:0007669"/>
    <property type="project" value="UniProtKB-KW"/>
</dbReference>
<dbReference type="GO" id="GO:0016829">
    <property type="term" value="F:lyase activity"/>
    <property type="evidence" value="ECO:0007669"/>
    <property type="project" value="UniProtKB-KW"/>
</dbReference>
<keyword evidence="10" id="KW-1185">Reference proteome</keyword>
<dbReference type="PANTHER" id="PTHR13604">
    <property type="entry name" value="DC12-RELATED"/>
    <property type="match status" value="1"/>
</dbReference>
<dbReference type="EMBL" id="LR778114">
    <property type="protein sequence ID" value="CAB1128800.1"/>
    <property type="molecule type" value="Genomic_DNA"/>
</dbReference>
<organism evidence="9 10">
    <name type="scientific">Candidatus Hydrogenisulfobacillus filiaventi</name>
    <dbReference type="NCBI Taxonomy" id="2707344"/>
    <lineage>
        <taxon>Bacteria</taxon>
        <taxon>Bacillati</taxon>
        <taxon>Bacillota</taxon>
        <taxon>Clostridia</taxon>
        <taxon>Eubacteriales</taxon>
        <taxon>Clostridiales Family XVII. Incertae Sedis</taxon>
        <taxon>Candidatus Hydrogenisulfobacillus</taxon>
    </lineage>
</organism>
<dbReference type="Gene3D" id="3.90.1680.10">
    <property type="entry name" value="SOS response associated peptidase-like"/>
    <property type="match status" value="1"/>
</dbReference>
<name>A0A6F8ZG95_9FIRM</name>
<evidence type="ECO:0000256" key="2">
    <source>
        <dbReference type="ARBA" id="ARBA00022670"/>
    </source>
</evidence>
<dbReference type="InterPro" id="IPR003738">
    <property type="entry name" value="SRAP"/>
</dbReference>
<dbReference type="SUPFAM" id="SSF143081">
    <property type="entry name" value="BB1717-like"/>
    <property type="match status" value="1"/>
</dbReference>
<dbReference type="InterPro" id="IPR036590">
    <property type="entry name" value="SRAP-like"/>
</dbReference>
<evidence type="ECO:0000313" key="9">
    <source>
        <dbReference type="EMBL" id="CAB1128800.1"/>
    </source>
</evidence>
<keyword evidence="7" id="KW-0456">Lyase</keyword>
<dbReference type="AlphaFoldDB" id="A0A6F8ZG95"/>
<dbReference type="KEGG" id="hfv:R50_1294"/>
<evidence type="ECO:0000256" key="4">
    <source>
        <dbReference type="ARBA" id="ARBA00022801"/>
    </source>
</evidence>
<keyword evidence="4 8" id="KW-0378">Hydrolase</keyword>
<sequence length="218" mass="23980">MCGRYTLTLPVDRLPALWPGQAWEWAGEAAAWTPRYNISPGERVLTVVARGEAARAGLMRWGLELPARPGQRLINLRWESLAGRPGFRDLARRGRCLLPADGFYEWSPPANGRLPFRCVPREGPVLWLAGVYRILADGPAVAIVTVPAVEPVAAVHARMPLALEGAGLKHWLDPAWEPRQAGETLPFATPPLSCYRVSSRVNRAGVEDPGLIRPWEAS</sequence>
<dbReference type="Proteomes" id="UP000503399">
    <property type="component" value="Chromosome"/>
</dbReference>
<dbReference type="GO" id="GO:0003697">
    <property type="term" value="F:single-stranded DNA binding"/>
    <property type="evidence" value="ECO:0007669"/>
    <property type="project" value="InterPro"/>
</dbReference>
<evidence type="ECO:0000256" key="5">
    <source>
        <dbReference type="ARBA" id="ARBA00023124"/>
    </source>
</evidence>
<evidence type="ECO:0000256" key="8">
    <source>
        <dbReference type="RuleBase" id="RU364100"/>
    </source>
</evidence>
<dbReference type="PANTHER" id="PTHR13604:SF0">
    <property type="entry name" value="ABASIC SITE PROCESSING PROTEIN HMCES"/>
    <property type="match status" value="1"/>
</dbReference>
<accession>A0A6F8ZG95</accession>
<evidence type="ECO:0000256" key="7">
    <source>
        <dbReference type="ARBA" id="ARBA00023239"/>
    </source>
</evidence>
<evidence type="ECO:0000256" key="6">
    <source>
        <dbReference type="ARBA" id="ARBA00023125"/>
    </source>
</evidence>
<gene>
    <name evidence="9" type="ORF">R50_1294</name>
</gene>
<protein>
    <recommendedName>
        <fullName evidence="8">Abasic site processing protein</fullName>
        <ecNumber evidence="8">3.4.-.-</ecNumber>
    </recommendedName>
</protein>
<evidence type="ECO:0000313" key="10">
    <source>
        <dbReference type="Proteomes" id="UP000503399"/>
    </source>
</evidence>
<dbReference type="Pfam" id="PF02586">
    <property type="entry name" value="SRAP"/>
    <property type="match status" value="1"/>
</dbReference>
<reference evidence="9 10" key="1">
    <citation type="submission" date="2020-02" db="EMBL/GenBank/DDBJ databases">
        <authorList>
            <person name="Hogendoorn C."/>
        </authorList>
    </citation>
    <scope>NUCLEOTIDE SEQUENCE [LARGE SCALE GENOMIC DNA]</scope>
    <source>
        <strain evidence="9">R501</strain>
    </source>
</reference>
<evidence type="ECO:0000256" key="3">
    <source>
        <dbReference type="ARBA" id="ARBA00022763"/>
    </source>
</evidence>